<keyword evidence="6 7" id="KW-0998">Cell outer membrane</keyword>
<dbReference type="SUPFAM" id="SSF49464">
    <property type="entry name" value="Carboxypeptidase regulatory domain-like"/>
    <property type="match status" value="1"/>
</dbReference>
<dbReference type="PROSITE" id="PS52016">
    <property type="entry name" value="TONB_DEPENDENT_REC_3"/>
    <property type="match status" value="1"/>
</dbReference>
<dbReference type="InterPro" id="IPR039426">
    <property type="entry name" value="TonB-dep_rcpt-like"/>
</dbReference>
<dbReference type="Pfam" id="PF13715">
    <property type="entry name" value="CarbopepD_reg_2"/>
    <property type="match status" value="1"/>
</dbReference>
<accession>A0A226I4G2</accession>
<protein>
    <submittedName>
        <fullName evidence="9">SusC/RagA family TonB-linked outer membrane protein</fullName>
    </submittedName>
</protein>
<evidence type="ECO:0000256" key="6">
    <source>
        <dbReference type="ARBA" id="ARBA00023237"/>
    </source>
</evidence>
<dbReference type="Proteomes" id="UP000198336">
    <property type="component" value="Unassembled WGS sequence"/>
</dbReference>
<evidence type="ECO:0000256" key="5">
    <source>
        <dbReference type="ARBA" id="ARBA00023136"/>
    </source>
</evidence>
<keyword evidence="3 7" id="KW-1134">Transmembrane beta strand</keyword>
<keyword evidence="4 7" id="KW-0812">Transmembrane</keyword>
<name>A0A226I4G2_9FLAO</name>
<dbReference type="InterPro" id="IPR008969">
    <property type="entry name" value="CarboxyPept-like_regulatory"/>
</dbReference>
<evidence type="ECO:0000313" key="9">
    <source>
        <dbReference type="EMBL" id="OXB00611.1"/>
    </source>
</evidence>
<dbReference type="GO" id="GO:0009279">
    <property type="term" value="C:cell outer membrane"/>
    <property type="evidence" value="ECO:0007669"/>
    <property type="project" value="UniProtKB-SubCell"/>
</dbReference>
<keyword evidence="2 7" id="KW-0813">Transport</keyword>
<dbReference type="InterPro" id="IPR037066">
    <property type="entry name" value="Plug_dom_sf"/>
</dbReference>
<dbReference type="AlphaFoldDB" id="A0A226I4G2"/>
<dbReference type="InterPro" id="IPR023996">
    <property type="entry name" value="TonB-dep_OMP_SusC/RagA"/>
</dbReference>
<dbReference type="Gene3D" id="2.40.170.20">
    <property type="entry name" value="TonB-dependent receptor, beta-barrel domain"/>
    <property type="match status" value="1"/>
</dbReference>
<dbReference type="Gene3D" id="2.60.40.1120">
    <property type="entry name" value="Carboxypeptidase-like, regulatory domain"/>
    <property type="match status" value="1"/>
</dbReference>
<dbReference type="Gene3D" id="2.170.130.10">
    <property type="entry name" value="TonB-dependent receptor, plug domain"/>
    <property type="match status" value="1"/>
</dbReference>
<proteinExistence type="inferred from homology"/>
<dbReference type="InterPro" id="IPR036942">
    <property type="entry name" value="Beta-barrel_TonB_sf"/>
</dbReference>
<evidence type="ECO:0000256" key="1">
    <source>
        <dbReference type="ARBA" id="ARBA00004571"/>
    </source>
</evidence>
<evidence type="ECO:0000256" key="3">
    <source>
        <dbReference type="ARBA" id="ARBA00022452"/>
    </source>
</evidence>
<dbReference type="InterPro" id="IPR012910">
    <property type="entry name" value="Plug_dom"/>
</dbReference>
<organism evidence="9 10">
    <name type="scientific">Flavobacterium oncorhynchi</name>
    <dbReference type="NCBI Taxonomy" id="728056"/>
    <lineage>
        <taxon>Bacteria</taxon>
        <taxon>Pseudomonadati</taxon>
        <taxon>Bacteroidota</taxon>
        <taxon>Flavobacteriia</taxon>
        <taxon>Flavobacteriales</taxon>
        <taxon>Flavobacteriaceae</taxon>
        <taxon>Flavobacterium</taxon>
    </lineage>
</organism>
<dbReference type="NCBIfam" id="TIGR04056">
    <property type="entry name" value="OMP_RagA_SusC"/>
    <property type="match status" value="1"/>
</dbReference>
<comment type="subcellular location">
    <subcellularLocation>
        <location evidence="1 7">Cell outer membrane</location>
        <topology evidence="1 7">Multi-pass membrane protein</topology>
    </subcellularLocation>
</comment>
<dbReference type="InterPro" id="IPR023997">
    <property type="entry name" value="TonB-dep_OMP_SusC/RagA_CS"/>
</dbReference>
<evidence type="ECO:0000256" key="4">
    <source>
        <dbReference type="ARBA" id="ARBA00022692"/>
    </source>
</evidence>
<dbReference type="NCBIfam" id="TIGR04057">
    <property type="entry name" value="SusC_RagA_signa"/>
    <property type="match status" value="1"/>
</dbReference>
<dbReference type="EMBL" id="MUHA01000009">
    <property type="protein sequence ID" value="OXB00611.1"/>
    <property type="molecule type" value="Genomic_DNA"/>
</dbReference>
<evidence type="ECO:0000256" key="2">
    <source>
        <dbReference type="ARBA" id="ARBA00022448"/>
    </source>
</evidence>
<evidence type="ECO:0000256" key="7">
    <source>
        <dbReference type="PROSITE-ProRule" id="PRU01360"/>
    </source>
</evidence>
<sequence>MKKNLSAKDCGVKSALWDNFLSIMRKSIILSIFLFNIVAFASAQKVTINTRNKSIASVLKTITKKTNIEFFYSDDVFDSHRMVNITVNNAEVMAVIKELIGDNYKAEFVNNKLIVIALNHKAAVSSVNGSSPVISQRKISGIVTDNMGLPIIGVTILVNDNKMGTVTDFEGKYQIMANEGDVVSFSFLGFAAKKIKIKDQLVLNVTLEPTANELNELVLVGYGKMSRDKITGAVTKLDTKVLQNTQNVSFADALIGVVPGLFVQESFSSPDSPPTMLLRGVGSISASTEPLIVVDGVQMPRSGLDAFMLNAADIQDISILKDAAATSIYGSKGTNGVLIVTTKRGTRNTKLKIAFNSRLGVKYADQSFTNDLMNASQKLDFEESLGFYKTTPALLQKRRASGQNVNWADLLLTNEINRENDISFSGGSDKANYYTSLTYNNVNNIFGGQYKRYTVSMRVDYDLSRKLKVGFSGNFGNVNEEDKRIVGSPFSNAFLLNPWLAIKDDAGNSLRLLDVGNSTGVPYNPIFVRDNTNVNGNRKNIGGSANLTYIPVKWLTLNGILGANFNTSKNNSYENVIVNGGALTYNTGDSNNYTGTLTATLAHTFQKHAFDMVMGYEVNESETNSFSVTAKDFSSDAVQTISAAKTVGAITERKSQAGSLSYFSRLNYTFNNSYNLSLSFRRDGSSRFGNNNKYANFWSVGSSWDMHKDLLNGNKTVSSLKLRASVGTSGNDFIGDFASQSLYGYRSQITYAGSTAPYLTRGENEDLTWEKNFNVNAGIDYGFFNNRITGTVDYYVRTTKDLLNNKPIPLTSGFSELVSNIGDFRNEGIEISLHTVNIKNQSFTWTTDFNFANNKGTVLSLSDDKDILSNSGSTVFKAGSAIRSFYIVDWAGVNPVTGFNQYRAVDGKLVDFNTNRTNSNTAEINNLRQVINKTSIPKYYGGLTNTFKYKNVDMSFLISYAAGHYVLNDGVYNLYNNPAFNQHVNVANAWKNPGDQSDLAIRQVYLVRPTASMVSDYKASSQFLENASYIKLKNIMIGYSIDKEVAKKIGVERLRFFLQGQNLFTKSAVSYIDPEYATAAGGIGLSSSIVRGYSFGANVNF</sequence>
<keyword evidence="10" id="KW-1185">Reference proteome</keyword>
<gene>
    <name evidence="9" type="ORF">B0A75_08195</name>
</gene>
<feature type="domain" description="TonB-dependent receptor plug" evidence="8">
    <location>
        <begin position="228"/>
        <end position="337"/>
    </location>
</feature>
<comment type="caution">
    <text evidence="9">The sequence shown here is derived from an EMBL/GenBank/DDBJ whole genome shotgun (WGS) entry which is preliminary data.</text>
</comment>
<dbReference type="Pfam" id="PF07715">
    <property type="entry name" value="Plug"/>
    <property type="match status" value="1"/>
</dbReference>
<dbReference type="SUPFAM" id="SSF56935">
    <property type="entry name" value="Porins"/>
    <property type="match status" value="1"/>
</dbReference>
<evidence type="ECO:0000259" key="8">
    <source>
        <dbReference type="Pfam" id="PF07715"/>
    </source>
</evidence>
<comment type="similarity">
    <text evidence="7">Belongs to the TonB-dependent receptor family.</text>
</comment>
<dbReference type="RefSeq" id="WP_244284361.1">
    <property type="nucleotide sequence ID" value="NZ_MUHA01000009.1"/>
</dbReference>
<keyword evidence="5 7" id="KW-0472">Membrane</keyword>
<reference evidence="9 10" key="1">
    <citation type="submission" date="2016-11" db="EMBL/GenBank/DDBJ databases">
        <title>Whole genomes of Flavobacteriaceae.</title>
        <authorList>
            <person name="Stine C."/>
            <person name="Li C."/>
            <person name="Tadesse D."/>
        </authorList>
    </citation>
    <scope>NUCLEOTIDE SEQUENCE [LARGE SCALE GENOMIC DNA]</scope>
    <source>
        <strain evidence="9 10">CCUG 59446</strain>
    </source>
</reference>
<evidence type="ECO:0000313" key="10">
    <source>
        <dbReference type="Proteomes" id="UP000198336"/>
    </source>
</evidence>